<dbReference type="STRING" id="459349.CLOAM0878"/>
<evidence type="ECO:0000259" key="2">
    <source>
        <dbReference type="Pfam" id="PF13439"/>
    </source>
</evidence>
<keyword evidence="4" id="KW-1185">Reference proteome</keyword>
<dbReference type="OrthoDB" id="9769555at2"/>
<dbReference type="AlphaFoldDB" id="B0VHD8"/>
<dbReference type="RefSeq" id="WP_015424611.1">
    <property type="nucleotide sequence ID" value="NC_020449.1"/>
</dbReference>
<feature type="domain" description="Glycosyltransferase subfamily 4-like N-terminal" evidence="2">
    <location>
        <begin position="147"/>
        <end position="248"/>
    </location>
</feature>
<dbReference type="PROSITE" id="PS51257">
    <property type="entry name" value="PROKAR_LIPOPROTEIN"/>
    <property type="match status" value="1"/>
</dbReference>
<evidence type="ECO:0000313" key="4">
    <source>
        <dbReference type="Proteomes" id="UP000002019"/>
    </source>
</evidence>
<evidence type="ECO:0000259" key="1">
    <source>
        <dbReference type="Pfam" id="PF00534"/>
    </source>
</evidence>
<name>B0VHD8_CLOAI</name>
<gene>
    <name evidence="3" type="ordered locus">CLOAM0878</name>
</gene>
<dbReference type="GO" id="GO:0009011">
    <property type="term" value="F:alpha-1,4-glucan glucosyltransferase (ADP-glucose donor) activity"/>
    <property type="evidence" value="ECO:0007669"/>
    <property type="project" value="UniProtKB-EC"/>
</dbReference>
<feature type="domain" description="Glycosyl transferase family 1" evidence="1">
    <location>
        <begin position="255"/>
        <end position="416"/>
    </location>
</feature>
<dbReference type="PANTHER" id="PTHR45947">
    <property type="entry name" value="SULFOQUINOVOSYL TRANSFERASE SQD2"/>
    <property type="match status" value="1"/>
</dbReference>
<dbReference type="InterPro" id="IPR028098">
    <property type="entry name" value="Glyco_trans_4-like_N"/>
</dbReference>
<reference evidence="3 4" key="1">
    <citation type="journal article" date="2008" name="J. Bacteriol.">
        <title>'Candidatus Cloacamonas acidaminovorans': genome sequence reconstruction provides a first glimpse of a new bacterial division.</title>
        <authorList>
            <person name="Pelletier E."/>
            <person name="Kreimeyer A."/>
            <person name="Bocs S."/>
            <person name="Rouy Z."/>
            <person name="Gyapay G."/>
            <person name="Chouari R."/>
            <person name="Riviere D."/>
            <person name="Ganesan A."/>
            <person name="Daegelen P."/>
            <person name="Sghir A."/>
            <person name="Cohen G.N."/>
            <person name="Medigue C."/>
            <person name="Weissenbach J."/>
            <person name="Le Paslier D."/>
        </authorList>
    </citation>
    <scope>NUCLEOTIDE SEQUENCE [LARGE SCALE GENOMIC DNA]</scope>
    <source>
        <strain evidence="4">Evry</strain>
    </source>
</reference>
<organism evidence="3 4">
    <name type="scientific">Cloacimonas acidaminovorans (strain Evry)</name>
    <dbReference type="NCBI Taxonomy" id="459349"/>
    <lineage>
        <taxon>Bacteria</taxon>
        <taxon>Pseudomonadati</taxon>
        <taxon>Candidatus Cloacimonadota</taxon>
        <taxon>Candidatus Cloacimonadia</taxon>
        <taxon>Candidatus Cloacimonadales</taxon>
        <taxon>Candidatus Cloacimonadaceae</taxon>
        <taxon>Candidatus Cloacimonas</taxon>
    </lineage>
</organism>
<keyword evidence="3" id="KW-0808">Transferase</keyword>
<dbReference type="EC" id="2.4.1.21" evidence="3"/>
<dbReference type="SUPFAM" id="SSF53756">
    <property type="entry name" value="UDP-Glycosyltransferase/glycogen phosphorylase"/>
    <property type="match status" value="1"/>
</dbReference>
<protein>
    <submittedName>
        <fullName evidence="3">4-alpha-glucanotransferase</fullName>
        <ecNumber evidence="3">2.4.1.21</ecNumber>
    </submittedName>
</protein>
<dbReference type="eggNOG" id="COG0297">
    <property type="taxonomic scope" value="Bacteria"/>
</dbReference>
<accession>B0VHD8</accession>
<proteinExistence type="predicted"/>
<dbReference type="CAZy" id="GT4">
    <property type="family name" value="Glycosyltransferase Family 4"/>
</dbReference>
<dbReference type="Pfam" id="PF13439">
    <property type="entry name" value="Glyco_transf_4"/>
    <property type="match status" value="1"/>
</dbReference>
<dbReference type="PANTHER" id="PTHR45947:SF3">
    <property type="entry name" value="SULFOQUINOVOSYL TRANSFERASE SQD2"/>
    <property type="match status" value="1"/>
</dbReference>
<evidence type="ECO:0000313" key="3">
    <source>
        <dbReference type="EMBL" id="CAO80753.1"/>
    </source>
</evidence>
<dbReference type="Pfam" id="PF00534">
    <property type="entry name" value="Glycos_transf_1"/>
    <property type="match status" value="1"/>
</dbReference>
<keyword evidence="3" id="KW-0328">Glycosyltransferase</keyword>
<dbReference type="Proteomes" id="UP000002019">
    <property type="component" value="Chromosome"/>
</dbReference>
<dbReference type="Gene3D" id="3.40.50.2000">
    <property type="entry name" value="Glycogen Phosphorylase B"/>
    <property type="match status" value="2"/>
</dbReference>
<dbReference type="CDD" id="cd03801">
    <property type="entry name" value="GT4_PimA-like"/>
    <property type="match status" value="1"/>
</dbReference>
<dbReference type="InterPro" id="IPR050194">
    <property type="entry name" value="Glycosyltransferase_grp1"/>
</dbReference>
<sequence length="447" mass="51445">MKILMFTWEFPPLISGGLGMACYGMVKALLSQGIKVDLILPTKELVYFPLREESDADTLPAVFIEPEKQKEYTQRTFSTLHERLEYIGASTHPESYFNLSEIKDYVTSIKKISWLTETVTTEEHNIWKEMTAHLIGEEDLIRKVQEYTLRASRFAEILDYDLIHAHDWLTYPSGILAKQISRKPLIVHIHATEFDRAGGPGDERIHKIEHLGMNYADKVIAVSQYTAQMIMSRYRIDTGKIRIIHNAFTVSETTLHNKKRIFKGPTILYLGRITLQKGPDYYLDMADKVLKVHPEARFILAGTGDMQRQILRRSAALRLKNRFLFTGFLDRKQVERILQAADIYVLPSVSEPFGISPLEAMAYGITAIISKQSGVAEVVHNAFKIDYWDIDLWAETINHLIENPEECAKIGMEGRKEVQKIEWDEAADKIRQLYAETLSEYSKRMEL</sequence>
<dbReference type="KEGG" id="caci:CLOAM0878"/>
<dbReference type="HOGENOM" id="CLU_009583_2_3_0"/>
<dbReference type="InterPro" id="IPR001296">
    <property type="entry name" value="Glyco_trans_1"/>
</dbReference>
<dbReference type="EMBL" id="CU466930">
    <property type="protein sequence ID" value="CAO80753.1"/>
    <property type="molecule type" value="Genomic_DNA"/>
</dbReference>